<protein>
    <submittedName>
        <fullName evidence="2">Uncharacterized protein</fullName>
    </submittedName>
</protein>
<dbReference type="WBParaSite" id="ALUE_0000771301-mRNA-1">
    <property type="protein sequence ID" value="ALUE_0000771301-mRNA-1"/>
    <property type="gene ID" value="ALUE_0000771301"/>
</dbReference>
<sequence length="112" mass="12736">MSTKTVDIYEKIMDNENARCLAHQPQVQRKDCLFRIPHMRRHRPFPSSDSSLLTFHPNPLCATKSHIKVTKMLPLAANIPSLLSSSLSLNLCLLVKCHEGIYLNTTAFAVYR</sequence>
<keyword evidence="1" id="KW-1185">Reference proteome</keyword>
<dbReference type="AlphaFoldDB" id="A0A0M3HWX1"/>
<name>A0A0M3HWX1_ASCLU</name>
<accession>A0A0M3HWX1</accession>
<organism evidence="1 2">
    <name type="scientific">Ascaris lumbricoides</name>
    <name type="common">Giant roundworm</name>
    <dbReference type="NCBI Taxonomy" id="6252"/>
    <lineage>
        <taxon>Eukaryota</taxon>
        <taxon>Metazoa</taxon>
        <taxon>Ecdysozoa</taxon>
        <taxon>Nematoda</taxon>
        <taxon>Chromadorea</taxon>
        <taxon>Rhabditida</taxon>
        <taxon>Spirurina</taxon>
        <taxon>Ascaridomorpha</taxon>
        <taxon>Ascaridoidea</taxon>
        <taxon>Ascarididae</taxon>
        <taxon>Ascaris</taxon>
    </lineage>
</organism>
<dbReference type="Proteomes" id="UP000036681">
    <property type="component" value="Unplaced"/>
</dbReference>
<proteinExistence type="predicted"/>
<evidence type="ECO:0000313" key="1">
    <source>
        <dbReference type="Proteomes" id="UP000036681"/>
    </source>
</evidence>
<reference evidence="2" key="1">
    <citation type="submission" date="2017-02" db="UniProtKB">
        <authorList>
            <consortium name="WormBaseParasite"/>
        </authorList>
    </citation>
    <scope>IDENTIFICATION</scope>
</reference>
<evidence type="ECO:0000313" key="2">
    <source>
        <dbReference type="WBParaSite" id="ALUE_0000771301-mRNA-1"/>
    </source>
</evidence>